<sequence>MRAYAALKGISLSELFRSAALEKAEDELDRKTYDEAMAEFKQDPTTYSPEEVKRMLMR</sequence>
<gene>
    <name evidence="1" type="ORF">NBRC111893_582</name>
</gene>
<evidence type="ECO:0000313" key="1">
    <source>
        <dbReference type="EMBL" id="GAY72436.1"/>
    </source>
</evidence>
<dbReference type="NCBIfam" id="NF046040">
    <property type="entry name" value="RelB_antitoxin"/>
    <property type="match status" value="1"/>
</dbReference>
<organism evidence="1 2">
    <name type="scientific">Lentilactobacillus kosonis</name>
    <dbReference type="NCBI Taxonomy" id="2810561"/>
    <lineage>
        <taxon>Bacteria</taxon>
        <taxon>Bacillati</taxon>
        <taxon>Bacillota</taxon>
        <taxon>Bacilli</taxon>
        <taxon>Lactobacillales</taxon>
        <taxon>Lactobacillaceae</taxon>
        <taxon>Lentilactobacillus</taxon>
    </lineage>
</organism>
<comment type="caution">
    <text evidence="1">The sequence shown here is derived from an EMBL/GenBank/DDBJ whole genome shotgun (WGS) entry which is preliminary data.</text>
</comment>
<proteinExistence type="predicted"/>
<name>A0A401FJG8_9LACO</name>
<dbReference type="Proteomes" id="UP000286974">
    <property type="component" value="Unassembled WGS sequence"/>
</dbReference>
<protein>
    <recommendedName>
        <fullName evidence="3">CopG family transcriptional regulator</fullName>
    </recommendedName>
</protein>
<dbReference type="AlphaFoldDB" id="A0A401FJG8"/>
<dbReference type="EMBL" id="BEXA01000001">
    <property type="protein sequence ID" value="GAY72436.1"/>
    <property type="molecule type" value="Genomic_DNA"/>
</dbReference>
<accession>A0A401FJG8</accession>
<dbReference type="InterPro" id="IPR046257">
    <property type="entry name" value="DUF6290"/>
</dbReference>
<keyword evidence="2" id="KW-1185">Reference proteome</keyword>
<dbReference type="Pfam" id="PF19807">
    <property type="entry name" value="DUF6290"/>
    <property type="match status" value="1"/>
</dbReference>
<evidence type="ECO:0000313" key="2">
    <source>
        <dbReference type="Proteomes" id="UP000286974"/>
    </source>
</evidence>
<reference evidence="1 2" key="1">
    <citation type="submission" date="2017-11" db="EMBL/GenBank/DDBJ databases">
        <title>Draft Genome Sequence of Lactobacillus curieae NBRC 111893 isolated from Koso, a Japanese sugar-Vegetable Fermented Beverage.</title>
        <authorList>
            <person name="Chiou T.Y."/>
            <person name="Oshima K."/>
            <person name="Suda W."/>
            <person name="Hattori M."/>
            <person name="Takahashi T."/>
        </authorList>
    </citation>
    <scope>NUCLEOTIDE SEQUENCE [LARGE SCALE GENOMIC DNA]</scope>
    <source>
        <strain evidence="1 2">NBRC111893</strain>
    </source>
</reference>
<evidence type="ECO:0008006" key="3">
    <source>
        <dbReference type="Google" id="ProtNLM"/>
    </source>
</evidence>